<dbReference type="PANTHER" id="PTHR14202">
    <property type="entry name" value="60 KDA RIBONUCLEOPROTEIN SSA/RO"/>
    <property type="match status" value="1"/>
</dbReference>
<evidence type="ECO:0000313" key="9">
    <source>
        <dbReference type="Proteomes" id="UP000318288"/>
    </source>
</evidence>
<keyword evidence="6" id="KW-0687">Ribonucleoprotein</keyword>
<dbReference type="Proteomes" id="UP000318288">
    <property type="component" value="Unassembled WGS sequence"/>
</dbReference>
<accession>A0A5C6F2Q8</accession>
<evidence type="ECO:0000256" key="2">
    <source>
        <dbReference type="ARBA" id="ARBA00007814"/>
    </source>
</evidence>
<dbReference type="PANTHER" id="PTHR14202:SF0">
    <property type="entry name" value="RNA-BINDING PROTEIN RO60"/>
    <property type="match status" value="1"/>
</dbReference>
<dbReference type="RefSeq" id="WP_146459057.1">
    <property type="nucleotide sequence ID" value="NZ_SJPW01000004.1"/>
</dbReference>
<keyword evidence="9" id="KW-1185">Reference proteome</keyword>
<dbReference type="Pfam" id="PF25045">
    <property type="entry name" value="vWA_Ro60"/>
    <property type="match status" value="1"/>
</dbReference>
<evidence type="ECO:0000256" key="3">
    <source>
        <dbReference type="ARBA" id="ARBA00022490"/>
    </source>
</evidence>
<dbReference type="EMBL" id="SJPW01000004">
    <property type="protein sequence ID" value="TWU54914.1"/>
    <property type="molecule type" value="Genomic_DNA"/>
</dbReference>
<dbReference type="GO" id="GO:0046872">
    <property type="term" value="F:metal ion binding"/>
    <property type="evidence" value="ECO:0007669"/>
    <property type="project" value="UniProtKB-KW"/>
</dbReference>
<dbReference type="InterPro" id="IPR056800">
    <property type="entry name" value="vWA_Ro60"/>
</dbReference>
<dbReference type="InterPro" id="IPR036465">
    <property type="entry name" value="vWFA_dom_sf"/>
</dbReference>
<dbReference type="InterPro" id="IPR008858">
    <property type="entry name" value="TROVE_dom"/>
</dbReference>
<dbReference type="GO" id="GO:0003723">
    <property type="term" value="F:RNA binding"/>
    <property type="evidence" value="ECO:0007669"/>
    <property type="project" value="UniProtKB-KW"/>
</dbReference>
<dbReference type="FunFam" id="3.40.50.410:FF:000246">
    <property type="entry name" value="60-kDa SS-A/Ro ribonucleoprotein homolog"/>
    <property type="match status" value="1"/>
</dbReference>
<evidence type="ECO:0000256" key="6">
    <source>
        <dbReference type="ARBA" id="ARBA00023274"/>
    </source>
</evidence>
<keyword evidence="3" id="KW-0963">Cytoplasm</keyword>
<evidence type="ECO:0000259" key="7">
    <source>
        <dbReference type="PROSITE" id="PS50988"/>
    </source>
</evidence>
<gene>
    <name evidence="8" type="ORF">Poly51_36360</name>
</gene>
<evidence type="ECO:0000313" key="8">
    <source>
        <dbReference type="EMBL" id="TWU54914.1"/>
    </source>
</evidence>
<dbReference type="Gene3D" id="3.40.50.410">
    <property type="entry name" value="von Willebrand factor, type A domain"/>
    <property type="match status" value="1"/>
</dbReference>
<keyword evidence="5" id="KW-0694">RNA-binding</keyword>
<dbReference type="AlphaFoldDB" id="A0A5C6F2Q8"/>
<comment type="caution">
    <text evidence="8">The sequence shown here is derived from an EMBL/GenBank/DDBJ whole genome shotgun (WGS) entry which is preliminary data.</text>
</comment>
<feature type="domain" description="TROVE" evidence="7">
    <location>
        <begin position="19"/>
        <end position="348"/>
    </location>
</feature>
<dbReference type="OrthoDB" id="208855at2"/>
<dbReference type="InterPro" id="IPR040322">
    <property type="entry name" value="TROVE2"/>
</dbReference>
<name>A0A5C6F2Q8_9BACT</name>
<evidence type="ECO:0000256" key="5">
    <source>
        <dbReference type="ARBA" id="ARBA00022884"/>
    </source>
</evidence>
<sequence>MANKSLFQSITSILPRATVVNEAGGPAYKLSAKHALAQMAATGTFGNVYYASAQNQLDAMRKLIDEIDDNEFLAKLAVYSRERAYMKDMPAALLVVLSTRDTKLMHQVFDRVADNGRVLRTVFQMTRSGQFGRKGLSSSLQRAFQRWLNDASVGKLLSASIGNDPSLRDILRMARPTPKDDARRALFGWLTDKPVDKWAPATETDLPVTVQSLIAYRGADTAEAQTLIAGDLQVRWDLLADAAKGPLVWKAIARQMGPQALRMNLNTLLRHDAFKKPGILGFAGTDNAMIHYVAGQLADRDAIARSRQFPYQFLAAYMNASDEVPSKIKTALHDAAEIACGNVPTLPGPVIIGLDTSGSMGCPVTGNRAPNNGPRGGTSKMRCVDVAALFAAAILRRNPDSVVIPFDTQAYKAQVDPSDSILSLSARLSKYGGGGTDCSLPFVEANTRYAKQAFAGIVLVSDNESWITSGRPHFNNGYSGYGQNGSTGVMTQWEKFKKTQRGHGIADPKLVCLDIQPYGTSQAPERDDILNIGGFSDAVFNVVSSFLENDASRFVREVESVEL</sequence>
<dbReference type="PROSITE" id="PS50988">
    <property type="entry name" value="TROVE"/>
    <property type="match status" value="1"/>
</dbReference>
<evidence type="ECO:0000256" key="4">
    <source>
        <dbReference type="ARBA" id="ARBA00022723"/>
    </source>
</evidence>
<dbReference type="GO" id="GO:0005737">
    <property type="term" value="C:cytoplasm"/>
    <property type="evidence" value="ECO:0007669"/>
    <property type="project" value="UniProtKB-SubCell"/>
</dbReference>
<reference evidence="8 9" key="1">
    <citation type="submission" date="2019-02" db="EMBL/GenBank/DDBJ databases">
        <title>Deep-cultivation of Planctomycetes and their phenomic and genomic characterization uncovers novel biology.</title>
        <authorList>
            <person name="Wiegand S."/>
            <person name="Jogler M."/>
            <person name="Boedeker C."/>
            <person name="Pinto D."/>
            <person name="Vollmers J."/>
            <person name="Rivas-Marin E."/>
            <person name="Kohn T."/>
            <person name="Peeters S.H."/>
            <person name="Heuer A."/>
            <person name="Rast P."/>
            <person name="Oberbeckmann S."/>
            <person name="Bunk B."/>
            <person name="Jeske O."/>
            <person name="Meyerdierks A."/>
            <person name="Storesund J.E."/>
            <person name="Kallscheuer N."/>
            <person name="Luecker S."/>
            <person name="Lage O.M."/>
            <person name="Pohl T."/>
            <person name="Merkel B.J."/>
            <person name="Hornburger P."/>
            <person name="Mueller R.-W."/>
            <person name="Bruemmer F."/>
            <person name="Labrenz M."/>
            <person name="Spormann A.M."/>
            <person name="Op Den Camp H."/>
            <person name="Overmann J."/>
            <person name="Amann R."/>
            <person name="Jetten M.S.M."/>
            <person name="Mascher T."/>
            <person name="Medema M.H."/>
            <person name="Devos D.P."/>
            <person name="Kaster A.-K."/>
            <person name="Ovreas L."/>
            <person name="Rohde M."/>
            <person name="Galperin M.Y."/>
            <person name="Jogler C."/>
        </authorList>
    </citation>
    <scope>NUCLEOTIDE SEQUENCE [LARGE SCALE GENOMIC DNA]</scope>
    <source>
        <strain evidence="8 9">Poly51</strain>
    </source>
</reference>
<dbReference type="SUPFAM" id="SSF140864">
    <property type="entry name" value="TROVE domain-like"/>
    <property type="match status" value="1"/>
</dbReference>
<protein>
    <recommendedName>
        <fullName evidence="7">TROVE domain-containing protein</fullName>
    </recommendedName>
</protein>
<evidence type="ECO:0000256" key="1">
    <source>
        <dbReference type="ARBA" id="ARBA00004496"/>
    </source>
</evidence>
<keyword evidence="4" id="KW-0479">Metal-binding</keyword>
<comment type="subcellular location">
    <subcellularLocation>
        <location evidence="1">Cytoplasm</location>
    </subcellularLocation>
</comment>
<dbReference type="InterPro" id="IPR037214">
    <property type="entry name" value="TROVE_dom_sf"/>
</dbReference>
<comment type="similarity">
    <text evidence="2">Belongs to the Ro 60 kDa family.</text>
</comment>
<proteinExistence type="inferred from homology"/>
<dbReference type="GO" id="GO:1990904">
    <property type="term" value="C:ribonucleoprotein complex"/>
    <property type="evidence" value="ECO:0007669"/>
    <property type="project" value="UniProtKB-KW"/>
</dbReference>
<organism evidence="8 9">
    <name type="scientific">Rubripirellula tenax</name>
    <dbReference type="NCBI Taxonomy" id="2528015"/>
    <lineage>
        <taxon>Bacteria</taxon>
        <taxon>Pseudomonadati</taxon>
        <taxon>Planctomycetota</taxon>
        <taxon>Planctomycetia</taxon>
        <taxon>Pirellulales</taxon>
        <taxon>Pirellulaceae</taxon>
        <taxon>Rubripirellula</taxon>
    </lineage>
</organism>
<dbReference type="SUPFAM" id="SSF53300">
    <property type="entry name" value="vWA-like"/>
    <property type="match status" value="1"/>
</dbReference>